<organism evidence="2 3">
    <name type="scientific">Pseudomonas amygdali pv. tabaci</name>
    <name type="common">Pseudomonas syringae pv. tabaci</name>
    <dbReference type="NCBI Taxonomy" id="322"/>
    <lineage>
        <taxon>Bacteria</taxon>
        <taxon>Pseudomonadati</taxon>
        <taxon>Pseudomonadota</taxon>
        <taxon>Gammaproteobacteria</taxon>
        <taxon>Pseudomonadales</taxon>
        <taxon>Pseudomonadaceae</taxon>
        <taxon>Pseudomonas</taxon>
        <taxon>Pseudomonas amygdali</taxon>
    </lineage>
</organism>
<feature type="compositionally biased region" description="Polar residues" evidence="1">
    <location>
        <begin position="34"/>
        <end position="48"/>
    </location>
</feature>
<dbReference type="Proteomes" id="UP000271531">
    <property type="component" value="Unassembled WGS sequence"/>
</dbReference>
<proteinExistence type="predicted"/>
<protein>
    <submittedName>
        <fullName evidence="2">Uncharacterized protein</fullName>
    </submittedName>
</protein>
<reference evidence="2 3" key="1">
    <citation type="submission" date="2018-08" db="EMBL/GenBank/DDBJ databases">
        <title>Recombination of ecologically and evolutionarily significant loci maintains genetic cohesion in the Pseudomonas syringae species complex.</title>
        <authorList>
            <person name="Dillon M."/>
            <person name="Thakur S."/>
            <person name="Almeida R.N.D."/>
            <person name="Weir B.S."/>
            <person name="Guttman D.S."/>
        </authorList>
    </citation>
    <scope>NUCLEOTIDE SEQUENCE [LARGE SCALE GENOMIC DNA]</scope>
    <source>
        <strain evidence="2 3">ICMP 4525</strain>
    </source>
</reference>
<name>A0A3M6HYD7_PSEAJ</name>
<gene>
    <name evidence="2" type="ORF">ALP03_00061</name>
</gene>
<evidence type="ECO:0000313" key="2">
    <source>
        <dbReference type="EMBL" id="RMW09872.1"/>
    </source>
</evidence>
<dbReference type="EMBL" id="RBVA01000133">
    <property type="protein sequence ID" value="RMW09872.1"/>
    <property type="molecule type" value="Genomic_DNA"/>
</dbReference>
<feature type="region of interest" description="Disordered" evidence="1">
    <location>
        <begin position="1"/>
        <end position="48"/>
    </location>
</feature>
<evidence type="ECO:0000256" key="1">
    <source>
        <dbReference type="SAM" id="MobiDB-lite"/>
    </source>
</evidence>
<sequence>MTKQNNDKANANNRNPGTNGTNKTWDKNHGHTGWQKNPENPLNQVKKS</sequence>
<accession>A0A3M6HYD7</accession>
<dbReference type="AlphaFoldDB" id="A0A3M6HYD7"/>
<evidence type="ECO:0000313" key="3">
    <source>
        <dbReference type="Proteomes" id="UP000271531"/>
    </source>
</evidence>
<comment type="caution">
    <text evidence="2">The sequence shown here is derived from an EMBL/GenBank/DDBJ whole genome shotgun (WGS) entry which is preliminary data.</text>
</comment>